<evidence type="ECO:0000256" key="1">
    <source>
        <dbReference type="ARBA" id="ARBA00022630"/>
    </source>
</evidence>
<evidence type="ECO:0000256" key="6">
    <source>
        <dbReference type="ARBA" id="ARBA00023014"/>
    </source>
</evidence>
<dbReference type="EMBL" id="FPBO01000014">
    <property type="protein sequence ID" value="SFU91423.1"/>
    <property type="molecule type" value="Genomic_DNA"/>
</dbReference>
<dbReference type="GO" id="GO:0016491">
    <property type="term" value="F:oxidoreductase activity"/>
    <property type="evidence" value="ECO:0007669"/>
    <property type="project" value="UniProtKB-KW"/>
</dbReference>
<keyword evidence="7" id="KW-1133">Transmembrane helix</keyword>
<dbReference type="InterPro" id="IPR006058">
    <property type="entry name" value="2Fe2S_fd_BS"/>
</dbReference>
<evidence type="ECO:0000256" key="5">
    <source>
        <dbReference type="ARBA" id="ARBA00023004"/>
    </source>
</evidence>
<evidence type="ECO:0000259" key="8">
    <source>
        <dbReference type="PROSITE" id="PS51085"/>
    </source>
</evidence>
<evidence type="ECO:0000256" key="2">
    <source>
        <dbReference type="ARBA" id="ARBA00022714"/>
    </source>
</evidence>
<dbReference type="AlphaFoldDB" id="A0A1I7K1T2"/>
<dbReference type="PANTHER" id="PTHR47354:SF1">
    <property type="entry name" value="CARNITINE MONOOXYGENASE REDUCTASE SUBUNIT"/>
    <property type="match status" value="1"/>
</dbReference>
<dbReference type="SUPFAM" id="SSF52343">
    <property type="entry name" value="Ferredoxin reductase-like, C-terminal NADP-linked domain"/>
    <property type="match status" value="1"/>
</dbReference>
<keyword evidence="11" id="KW-1185">Reference proteome</keyword>
<keyword evidence="6" id="KW-0411">Iron-sulfur</keyword>
<dbReference type="Gene3D" id="2.40.30.10">
    <property type="entry name" value="Translation factors"/>
    <property type="match status" value="1"/>
</dbReference>
<dbReference type="SUPFAM" id="SSF54292">
    <property type="entry name" value="2Fe-2S ferredoxin-like"/>
    <property type="match status" value="1"/>
</dbReference>
<dbReference type="InterPro" id="IPR036010">
    <property type="entry name" value="2Fe-2S_ferredoxin-like_sf"/>
</dbReference>
<dbReference type="GO" id="GO:0008168">
    <property type="term" value="F:methyltransferase activity"/>
    <property type="evidence" value="ECO:0007669"/>
    <property type="project" value="UniProtKB-KW"/>
</dbReference>
<dbReference type="OrthoDB" id="544091at2"/>
<evidence type="ECO:0000256" key="4">
    <source>
        <dbReference type="ARBA" id="ARBA00023002"/>
    </source>
</evidence>
<dbReference type="PROSITE" id="PS00197">
    <property type="entry name" value="2FE2S_FER_1"/>
    <property type="match status" value="1"/>
</dbReference>
<organism evidence="10 11">
    <name type="scientific">Pseudoduganella namucuonensis</name>
    <dbReference type="NCBI Taxonomy" id="1035707"/>
    <lineage>
        <taxon>Bacteria</taxon>
        <taxon>Pseudomonadati</taxon>
        <taxon>Pseudomonadota</taxon>
        <taxon>Betaproteobacteria</taxon>
        <taxon>Burkholderiales</taxon>
        <taxon>Oxalobacteraceae</taxon>
        <taxon>Telluria group</taxon>
        <taxon>Pseudoduganella</taxon>
    </lineage>
</organism>
<dbReference type="InterPro" id="IPR017927">
    <property type="entry name" value="FAD-bd_FR_type"/>
</dbReference>
<proteinExistence type="predicted"/>
<dbReference type="Gene3D" id="3.40.50.80">
    <property type="entry name" value="Nucleotide-binding domain of ferredoxin-NADP reductase (FNR) module"/>
    <property type="match status" value="1"/>
</dbReference>
<evidence type="ECO:0000259" key="9">
    <source>
        <dbReference type="PROSITE" id="PS51384"/>
    </source>
</evidence>
<protein>
    <submittedName>
        <fullName evidence="10">Vanillate O-demethylase ferredoxin subunit</fullName>
    </submittedName>
</protein>
<dbReference type="SUPFAM" id="SSF63380">
    <property type="entry name" value="Riboflavin synthase domain-like"/>
    <property type="match status" value="1"/>
</dbReference>
<keyword evidence="10" id="KW-0808">Transferase</keyword>
<keyword evidence="4" id="KW-0560">Oxidoreductase</keyword>
<dbReference type="PROSITE" id="PS51384">
    <property type="entry name" value="FAD_FR"/>
    <property type="match status" value="1"/>
</dbReference>
<dbReference type="Pfam" id="PF03929">
    <property type="entry name" value="PepSY_TM"/>
    <property type="match status" value="1"/>
</dbReference>
<dbReference type="PRINTS" id="PR00409">
    <property type="entry name" value="PHDIOXRDTASE"/>
</dbReference>
<dbReference type="InterPro" id="IPR001041">
    <property type="entry name" value="2Fe-2S_ferredoxin-type"/>
</dbReference>
<reference evidence="11" key="1">
    <citation type="submission" date="2016-10" db="EMBL/GenBank/DDBJ databases">
        <authorList>
            <person name="Varghese N."/>
            <person name="Submissions S."/>
        </authorList>
    </citation>
    <scope>NUCLEOTIDE SEQUENCE [LARGE SCALE GENOMIC DNA]</scope>
    <source>
        <strain evidence="11">CGMCC 1.11014</strain>
    </source>
</reference>
<dbReference type="GO" id="GO:0032259">
    <property type="term" value="P:methylation"/>
    <property type="evidence" value="ECO:0007669"/>
    <property type="project" value="UniProtKB-KW"/>
</dbReference>
<dbReference type="Pfam" id="PF00175">
    <property type="entry name" value="NAD_binding_1"/>
    <property type="match status" value="1"/>
</dbReference>
<dbReference type="PANTHER" id="PTHR47354">
    <property type="entry name" value="NADH OXIDOREDUCTASE HCR"/>
    <property type="match status" value="1"/>
</dbReference>
<dbReference type="InterPro" id="IPR039261">
    <property type="entry name" value="FNR_nucleotide-bd"/>
</dbReference>
<gene>
    <name evidence="10" type="ORF">SAMN05216552_101485</name>
</gene>
<dbReference type="PROSITE" id="PS51085">
    <property type="entry name" value="2FE2S_FER_2"/>
    <property type="match status" value="1"/>
</dbReference>
<feature type="domain" description="FAD-binding FR-type" evidence="9">
    <location>
        <begin position="358"/>
        <end position="460"/>
    </location>
</feature>
<keyword evidence="10" id="KW-0489">Methyltransferase</keyword>
<dbReference type="Gene3D" id="3.10.20.30">
    <property type="match status" value="1"/>
</dbReference>
<dbReference type="InterPro" id="IPR050415">
    <property type="entry name" value="MRET"/>
</dbReference>
<evidence type="ECO:0000256" key="3">
    <source>
        <dbReference type="ARBA" id="ARBA00022723"/>
    </source>
</evidence>
<dbReference type="InterPro" id="IPR017938">
    <property type="entry name" value="Riboflavin_synthase-like_b-brl"/>
</dbReference>
<feature type="transmembrane region" description="Helical" evidence="7">
    <location>
        <begin position="12"/>
        <end position="31"/>
    </location>
</feature>
<keyword evidence="1" id="KW-0285">Flavoprotein</keyword>
<sequence>MRRLLQAHRWTGLTAGLLFIVVAVTGAGMAFRPQLEPLLLPGLVRVPSCAAPLALDALVDAARASSPASGPLTAIRLAGDAEASARVRFSDGRWIFVDPCGGRVLGSQAVYGGPFGLLARVHIFAYLPFGDLLAGGLALALSAIMAVGGMALWWRASARLLRGAWRLKPGLRGRAFQLDLHKTVALYAAPVLLASALTGLPQAFGWVKQAVETIGGDARLPVAPAAAPPSRPAVPVSLEALWRRAQALSPQPRKLQLRAPRSAGDPITLEVVARDAPHANALSYFHFDPATGALLRHLPHAAHPPGHRLYLWMLALHYGWIGGVAGQLLLLLGALAVPLLAWTGTASYLRGRADGRPPARQRLVVARRTMEADGICSFELAAPRGKRLPRFSAGAHIDVLTPGGAVRQYSLCNDPRETRRYRIAVLRREDSRGGSRAMHDMLRQGDTIETGLPRNHFPLAREARHTILLAGGIGITPILSMAEQLAADGAGFELHYCCRDEQRAAFRGTLAGARFAGRVHFHYSEGSPPTRLDLDALLAFPAAGTHVYVCGPAAFMDAVIATAARHAWPEERVHREYFAGATDTTPGLPFDIRLASSGRVIHVPAGVSALAALANGGVAVRSSCGHGVCGSCVTGVLEGEPEHRDQCLSPGEKARNDRFTPCCSRARGSLLVLDL</sequence>
<keyword evidence="2" id="KW-0001">2Fe-2S</keyword>
<dbReference type="InterPro" id="IPR001433">
    <property type="entry name" value="OxRdtase_FAD/NAD-bd"/>
</dbReference>
<dbReference type="CDD" id="cd06185">
    <property type="entry name" value="PDR_like"/>
    <property type="match status" value="1"/>
</dbReference>
<evidence type="ECO:0000256" key="7">
    <source>
        <dbReference type="SAM" id="Phobius"/>
    </source>
</evidence>
<feature type="transmembrane region" description="Helical" evidence="7">
    <location>
        <begin position="318"/>
        <end position="342"/>
    </location>
</feature>
<dbReference type="STRING" id="1035707.SAMN05216552_101485"/>
<dbReference type="Pfam" id="PF00111">
    <property type="entry name" value="Fer2"/>
    <property type="match status" value="1"/>
</dbReference>
<name>A0A1I7K1T2_9BURK</name>
<keyword evidence="5" id="KW-0408">Iron</keyword>
<feature type="domain" description="2Fe-2S ferredoxin-type" evidence="8">
    <location>
        <begin position="590"/>
        <end position="675"/>
    </location>
</feature>
<dbReference type="CDD" id="cd00207">
    <property type="entry name" value="fer2"/>
    <property type="match status" value="1"/>
</dbReference>
<keyword evidence="3" id="KW-0479">Metal-binding</keyword>
<evidence type="ECO:0000313" key="11">
    <source>
        <dbReference type="Proteomes" id="UP000199391"/>
    </source>
</evidence>
<evidence type="ECO:0000313" key="10">
    <source>
        <dbReference type="EMBL" id="SFU91423.1"/>
    </source>
</evidence>
<dbReference type="GO" id="GO:0046872">
    <property type="term" value="F:metal ion binding"/>
    <property type="evidence" value="ECO:0007669"/>
    <property type="project" value="UniProtKB-KW"/>
</dbReference>
<keyword evidence="7" id="KW-0472">Membrane</keyword>
<dbReference type="Proteomes" id="UP000199391">
    <property type="component" value="Unassembled WGS sequence"/>
</dbReference>
<dbReference type="GO" id="GO:0051537">
    <property type="term" value="F:2 iron, 2 sulfur cluster binding"/>
    <property type="evidence" value="ECO:0007669"/>
    <property type="project" value="UniProtKB-KW"/>
</dbReference>
<dbReference type="InterPro" id="IPR005625">
    <property type="entry name" value="PepSY-ass_TM"/>
</dbReference>
<feature type="transmembrane region" description="Helical" evidence="7">
    <location>
        <begin position="132"/>
        <end position="154"/>
    </location>
</feature>
<keyword evidence="7" id="KW-0812">Transmembrane</keyword>
<dbReference type="InterPro" id="IPR012675">
    <property type="entry name" value="Beta-grasp_dom_sf"/>
</dbReference>
<accession>A0A1I7K1T2</accession>